<name>A0AAN7FKF1_QUERU</name>
<dbReference type="CDD" id="cd16574">
    <property type="entry name" value="RING-HC_Topors"/>
    <property type="match status" value="1"/>
</dbReference>
<dbReference type="PROSITE" id="PS50089">
    <property type="entry name" value="ZF_RING_2"/>
    <property type="match status" value="1"/>
</dbReference>
<feature type="compositionally biased region" description="Basic residues" evidence="5">
    <location>
        <begin position="8"/>
        <end position="17"/>
    </location>
</feature>
<keyword evidence="9" id="KW-1185">Reference proteome</keyword>
<feature type="region of interest" description="Disordered" evidence="5">
    <location>
        <begin position="542"/>
        <end position="565"/>
    </location>
</feature>
<feature type="region of interest" description="Disordered" evidence="5">
    <location>
        <begin position="644"/>
        <end position="674"/>
    </location>
</feature>
<organism evidence="8 9">
    <name type="scientific">Quercus rubra</name>
    <name type="common">Northern red oak</name>
    <name type="synonym">Quercus borealis</name>
    <dbReference type="NCBI Taxonomy" id="3512"/>
    <lineage>
        <taxon>Eukaryota</taxon>
        <taxon>Viridiplantae</taxon>
        <taxon>Streptophyta</taxon>
        <taxon>Embryophyta</taxon>
        <taxon>Tracheophyta</taxon>
        <taxon>Spermatophyta</taxon>
        <taxon>Magnoliopsida</taxon>
        <taxon>eudicotyledons</taxon>
        <taxon>Gunneridae</taxon>
        <taxon>Pentapetalae</taxon>
        <taxon>rosids</taxon>
        <taxon>fabids</taxon>
        <taxon>Fagales</taxon>
        <taxon>Fagaceae</taxon>
        <taxon>Quercus</taxon>
    </lineage>
</organism>
<proteinExistence type="predicted"/>
<dbReference type="InterPro" id="IPR013083">
    <property type="entry name" value="Znf_RING/FYVE/PHD"/>
</dbReference>
<protein>
    <submittedName>
        <fullName evidence="8">Uncharacterized protein</fullName>
    </submittedName>
</protein>
<dbReference type="Pfam" id="PF13639">
    <property type="entry name" value="zf-RING_2"/>
    <property type="match status" value="1"/>
</dbReference>
<feature type="compositionally biased region" description="Polar residues" evidence="5">
    <location>
        <begin position="661"/>
        <end position="670"/>
    </location>
</feature>
<dbReference type="SMART" id="SM00249">
    <property type="entry name" value="PHD"/>
    <property type="match status" value="1"/>
</dbReference>
<evidence type="ECO:0000313" key="8">
    <source>
        <dbReference type="EMBL" id="KAK4595560.1"/>
    </source>
</evidence>
<evidence type="ECO:0000256" key="5">
    <source>
        <dbReference type="SAM" id="MobiDB-lite"/>
    </source>
</evidence>
<dbReference type="PROSITE" id="PS50016">
    <property type="entry name" value="ZF_PHD_2"/>
    <property type="match status" value="1"/>
</dbReference>
<feature type="domain" description="PHD-type" evidence="6">
    <location>
        <begin position="487"/>
        <end position="536"/>
    </location>
</feature>
<dbReference type="InterPro" id="IPR001965">
    <property type="entry name" value="Znf_PHD"/>
</dbReference>
<dbReference type="GO" id="GO:0008270">
    <property type="term" value="F:zinc ion binding"/>
    <property type="evidence" value="ECO:0007669"/>
    <property type="project" value="UniProtKB-KW"/>
</dbReference>
<feature type="compositionally biased region" description="Low complexity" evidence="5">
    <location>
        <begin position="649"/>
        <end position="660"/>
    </location>
</feature>
<feature type="compositionally biased region" description="Basic residues" evidence="5">
    <location>
        <begin position="80"/>
        <end position="110"/>
    </location>
</feature>
<dbReference type="PANTHER" id="PTHR47177:SF3">
    <property type="entry name" value="F18C1.6 PROTEIN"/>
    <property type="match status" value="1"/>
</dbReference>
<dbReference type="InterPro" id="IPR019787">
    <property type="entry name" value="Znf_PHD-finger"/>
</dbReference>
<feature type="compositionally biased region" description="Basic residues" evidence="5">
    <location>
        <begin position="193"/>
        <end position="242"/>
    </location>
</feature>
<feature type="compositionally biased region" description="Basic residues" evidence="5">
    <location>
        <begin position="273"/>
        <end position="282"/>
    </location>
</feature>
<feature type="compositionally biased region" description="Acidic residues" evidence="5">
    <location>
        <begin position="114"/>
        <end position="189"/>
    </location>
</feature>
<feature type="region of interest" description="Disordered" evidence="5">
    <location>
        <begin position="312"/>
        <end position="332"/>
    </location>
</feature>
<keyword evidence="1" id="KW-0479">Metal-binding</keyword>
<feature type="region of interest" description="Disordered" evidence="5">
    <location>
        <begin position="1"/>
        <end position="282"/>
    </location>
</feature>
<feature type="region of interest" description="Disordered" evidence="5">
    <location>
        <begin position="342"/>
        <end position="361"/>
    </location>
</feature>
<gene>
    <name evidence="8" type="ORF">RGQ29_013868</name>
</gene>
<dbReference type="InterPro" id="IPR017907">
    <property type="entry name" value="Znf_RING_CS"/>
</dbReference>
<feature type="domain" description="RING-type" evidence="7">
    <location>
        <begin position="397"/>
        <end position="439"/>
    </location>
</feature>
<dbReference type="InterPro" id="IPR058746">
    <property type="entry name" value="Znf_RING-type_Topors"/>
</dbReference>
<evidence type="ECO:0000256" key="1">
    <source>
        <dbReference type="ARBA" id="ARBA00022723"/>
    </source>
</evidence>
<evidence type="ECO:0000259" key="7">
    <source>
        <dbReference type="PROSITE" id="PS50089"/>
    </source>
</evidence>
<reference evidence="8 9" key="1">
    <citation type="journal article" date="2023" name="G3 (Bethesda)">
        <title>A haplotype-resolved chromosome-scale genome for Quercus rubra L. provides insights into the genetics of adaptive traits for red oak species.</title>
        <authorList>
            <person name="Kapoor B."/>
            <person name="Jenkins J."/>
            <person name="Schmutz J."/>
            <person name="Zhebentyayeva T."/>
            <person name="Kuelheim C."/>
            <person name="Coggeshall M."/>
            <person name="Heim C."/>
            <person name="Lasky J.R."/>
            <person name="Leites L."/>
            <person name="Islam-Faridi N."/>
            <person name="Romero-Severson J."/>
            <person name="DeLeo V.L."/>
            <person name="Lucas S.M."/>
            <person name="Lazic D."/>
            <person name="Gailing O."/>
            <person name="Carlson J."/>
            <person name="Staton M."/>
        </authorList>
    </citation>
    <scope>NUCLEOTIDE SEQUENCE [LARGE SCALE GENOMIC DNA]</scope>
    <source>
        <strain evidence="8">Pseudo-F2</strain>
    </source>
</reference>
<dbReference type="PROSITE" id="PS00518">
    <property type="entry name" value="ZF_RING_1"/>
    <property type="match status" value="1"/>
</dbReference>
<dbReference type="InterPro" id="IPR011011">
    <property type="entry name" value="Znf_FYVE_PHD"/>
</dbReference>
<dbReference type="PANTHER" id="PTHR47177">
    <property type="entry name" value="F18C1.6 PROTEIN"/>
    <property type="match status" value="1"/>
</dbReference>
<evidence type="ECO:0000256" key="4">
    <source>
        <dbReference type="PROSITE-ProRule" id="PRU00175"/>
    </source>
</evidence>
<feature type="compositionally biased region" description="Acidic residues" evidence="5">
    <location>
        <begin position="246"/>
        <end position="263"/>
    </location>
</feature>
<evidence type="ECO:0000256" key="2">
    <source>
        <dbReference type="ARBA" id="ARBA00022771"/>
    </source>
</evidence>
<evidence type="ECO:0000259" key="6">
    <source>
        <dbReference type="PROSITE" id="PS50016"/>
    </source>
</evidence>
<keyword evidence="2 4" id="KW-0863">Zinc-finger</keyword>
<dbReference type="AlphaFoldDB" id="A0AAN7FKF1"/>
<dbReference type="Proteomes" id="UP001324115">
    <property type="component" value="Unassembled WGS sequence"/>
</dbReference>
<evidence type="ECO:0000256" key="3">
    <source>
        <dbReference type="ARBA" id="ARBA00022833"/>
    </source>
</evidence>
<dbReference type="SMART" id="SM00184">
    <property type="entry name" value="RING"/>
    <property type="match status" value="1"/>
</dbReference>
<dbReference type="InterPro" id="IPR001841">
    <property type="entry name" value="Znf_RING"/>
</dbReference>
<sequence length="880" mass="99884">MGRGGKMSSKRNFRRRVRSEDKGSDDSDEDYVVSNDENVVSDGSDEDYCSSLDGCASEESFGKFIEEDEEEEEEEGVVRKVVRSKARSKAQKGRSRQQKIVVKTKRKRRRVMGDDEEENEDEDEDEDYKVDDDDDDDDGEEEEEEEVEVEVEDEDEVEVEVEDEDEVEEPDYEDEEFSPDEDDCSDAEEELMRRKKRNNMKVSKRGLQKKGPVRGRKRRRNPKVPKKPSGNKRRKNGGFRRKLQFDDDDDDGDNDDDDDDDDFVNNRPVVRERSKKKSGRRRRRYVVCLDSDFVSSGSSDCEYTISEEEKHVISEEEKHTISEEEKQPVRETVEFSRSLRTSLRSSSLPSGTQEVGNLHQPRRRLVRRGKEKLEEPLIKKGKEKVEEVKTEVVKQVCGICLSEEDKRRLRGTLDCCSHYFCFACIMEWSKVESRCPLCKQRFRTIIKPARSAAGIDLREVEIPVPERDQVYQPTEEELRSYLDPYESVICTECHEGGDDGLMLLCDICDSPAHTYCVGLGREVPEGNWYCNDCNRPSAMVSSSSQAQDHLPDQRIRSNNMSNRPPPLVNIREGLDLNSMSSPCTPFPQGYGNLSSPRFPVGSSPASSPVTGAGAPTLSGRRWIHRHIQQLISSNRNSMAGRTDGMSAVNSSSDFLNSLNNQGRDTTSQQTRTHDTGMPYHMFLEDRLRDNPSSSSQSRDFFPSRLSFVRRQAAQDQTMTSTDRSLNGTLWPEQSGMNTIPGYEQLHPYNRSSNFGSDGSASPCTVREGIEFHMAKEQLQLMVKTHLKSLARDIDLGNTFKDIARSSTHTILAACGLEHTRSEVYYSIPPPSVCSHIELMTGGQTSLMKGCCSSCFDSFVGDVVKKIMDAKMPPTWLSLGL</sequence>
<dbReference type="SUPFAM" id="SSF57903">
    <property type="entry name" value="FYVE/PHD zinc finger"/>
    <property type="match status" value="1"/>
</dbReference>
<feature type="compositionally biased region" description="Acidic residues" evidence="5">
    <location>
        <begin position="66"/>
        <end position="75"/>
    </location>
</feature>
<accession>A0AAN7FKF1</accession>
<evidence type="ECO:0000313" key="9">
    <source>
        <dbReference type="Proteomes" id="UP001324115"/>
    </source>
</evidence>
<dbReference type="Pfam" id="PF00628">
    <property type="entry name" value="PHD"/>
    <property type="match status" value="1"/>
</dbReference>
<dbReference type="EMBL" id="JAXUIC010000003">
    <property type="protein sequence ID" value="KAK4595560.1"/>
    <property type="molecule type" value="Genomic_DNA"/>
</dbReference>
<comment type="caution">
    <text evidence="8">The sequence shown here is derived from an EMBL/GenBank/DDBJ whole genome shotgun (WGS) entry which is preliminary data.</text>
</comment>
<dbReference type="Gene3D" id="3.30.40.10">
    <property type="entry name" value="Zinc/RING finger domain, C3HC4 (zinc finger)"/>
    <property type="match status" value="2"/>
</dbReference>
<keyword evidence="3" id="KW-0862">Zinc</keyword>
<dbReference type="SUPFAM" id="SSF57850">
    <property type="entry name" value="RING/U-box"/>
    <property type="match status" value="1"/>
</dbReference>